<keyword evidence="3 8" id="KW-0808">Transferase</keyword>
<feature type="domain" description="L-seryl-tRNA selenium transferase N-terminal" evidence="10">
    <location>
        <begin position="7"/>
        <end position="46"/>
    </location>
</feature>
<organism evidence="11 12">
    <name type="scientific">Diplocloster agilis</name>
    <dbReference type="NCBI Taxonomy" id="2850323"/>
    <lineage>
        <taxon>Bacteria</taxon>
        <taxon>Bacillati</taxon>
        <taxon>Bacillota</taxon>
        <taxon>Clostridia</taxon>
        <taxon>Lachnospirales</taxon>
        <taxon>Lachnospiraceae</taxon>
        <taxon>Diplocloster</taxon>
    </lineage>
</organism>
<dbReference type="AlphaFoldDB" id="A0A949K377"/>
<comment type="caution">
    <text evidence="11">The sequence shown here is derived from an EMBL/GenBank/DDBJ whole genome shotgun (WGS) entry which is preliminary data.</text>
</comment>
<evidence type="ECO:0000256" key="3">
    <source>
        <dbReference type="ARBA" id="ARBA00022679"/>
    </source>
</evidence>
<comment type="similarity">
    <text evidence="7 8">Belongs to the SelA family.</text>
</comment>
<dbReference type="InterPro" id="IPR004534">
    <property type="entry name" value="SelA_trans"/>
</dbReference>
<gene>
    <name evidence="8 11" type="primary">selA</name>
    <name evidence="11" type="ORF">KTH89_20520</name>
</gene>
<comment type="function">
    <text evidence="8">Converts seryl-tRNA(Sec) to selenocysteinyl-tRNA(Sec) required for selenoprotein biosynthesis.</text>
</comment>
<feature type="modified residue" description="N6-(pyridoxal phosphate)lysine" evidence="8 9">
    <location>
        <position position="296"/>
    </location>
</feature>
<dbReference type="InterPro" id="IPR015424">
    <property type="entry name" value="PyrdxlP-dep_Trfase"/>
</dbReference>
<dbReference type="EMBL" id="JAHQCW010000045">
    <property type="protein sequence ID" value="MBU9738924.1"/>
    <property type="molecule type" value="Genomic_DNA"/>
</dbReference>
<dbReference type="GO" id="GO:0001717">
    <property type="term" value="P:conversion of seryl-tRNAsec to selenocys-tRNAsec"/>
    <property type="evidence" value="ECO:0007669"/>
    <property type="project" value="UniProtKB-UniRule"/>
</dbReference>
<proteinExistence type="inferred from homology"/>
<comment type="pathway">
    <text evidence="8">Aminoacyl-tRNA biosynthesis; selenocysteinyl-tRNA(Sec) biosynthesis; selenocysteinyl-tRNA(Sec) from L-seryl-tRNA(Sec) (bacterial route): step 1/1.</text>
</comment>
<evidence type="ECO:0000313" key="12">
    <source>
        <dbReference type="Proteomes" id="UP000712157"/>
    </source>
</evidence>
<evidence type="ECO:0000256" key="1">
    <source>
        <dbReference type="ARBA" id="ARBA00001933"/>
    </source>
</evidence>
<dbReference type="RefSeq" id="WP_158344414.1">
    <property type="nucleotide sequence ID" value="NZ_JAHQCW010000045.1"/>
</dbReference>
<dbReference type="InterPro" id="IPR018319">
    <property type="entry name" value="SelA-like"/>
</dbReference>
<accession>A0A949K377</accession>
<dbReference type="Pfam" id="PF03841">
    <property type="entry name" value="SelA"/>
    <property type="match status" value="1"/>
</dbReference>
<evidence type="ECO:0000256" key="4">
    <source>
        <dbReference type="ARBA" id="ARBA00022898"/>
    </source>
</evidence>
<dbReference type="InterPro" id="IPR015421">
    <property type="entry name" value="PyrdxlP-dep_Trfase_major"/>
</dbReference>
<keyword evidence="6 8" id="KW-0711">Selenium</keyword>
<dbReference type="Pfam" id="PF12390">
    <property type="entry name" value="Se-cys_synth_N"/>
    <property type="match status" value="1"/>
</dbReference>
<dbReference type="GO" id="GO:0004125">
    <property type="term" value="F:L-seryl-tRNA(Sec) selenium transferase activity"/>
    <property type="evidence" value="ECO:0007669"/>
    <property type="project" value="UniProtKB-UniRule"/>
</dbReference>
<evidence type="ECO:0000256" key="7">
    <source>
        <dbReference type="ARBA" id="ARBA00044507"/>
    </source>
</evidence>
<protein>
    <recommendedName>
        <fullName evidence="8">L-seryl-tRNA(Sec) selenium transferase</fullName>
        <ecNumber evidence="8">2.9.1.1</ecNumber>
    </recommendedName>
    <alternativeName>
        <fullName evidence="8">Selenocysteine synthase</fullName>
        <shortName evidence="8">Sec synthase</shortName>
    </alternativeName>
    <alternativeName>
        <fullName evidence="8">Selenocysteinyl-tRNA(Sec) synthase</fullName>
    </alternativeName>
</protein>
<keyword evidence="4 8" id="KW-0663">Pyridoxal phosphate</keyword>
<evidence type="ECO:0000256" key="6">
    <source>
        <dbReference type="ARBA" id="ARBA00023266"/>
    </source>
</evidence>
<dbReference type="EC" id="2.9.1.1" evidence="8"/>
<dbReference type="Gene3D" id="3.40.640.10">
    <property type="entry name" value="Type I PLP-dependent aspartate aminotransferase-like (Major domain)"/>
    <property type="match status" value="1"/>
</dbReference>
<evidence type="ECO:0000259" key="10">
    <source>
        <dbReference type="Pfam" id="PF12390"/>
    </source>
</evidence>
<dbReference type="InterPro" id="IPR025862">
    <property type="entry name" value="SelA_trans_N_dom"/>
</dbReference>
<evidence type="ECO:0000256" key="9">
    <source>
        <dbReference type="PIRSR" id="PIRSR618319-50"/>
    </source>
</evidence>
<keyword evidence="2 8" id="KW-0963">Cytoplasm</keyword>
<dbReference type="PANTHER" id="PTHR32328">
    <property type="entry name" value="L-SERYL-TRNA(SEC) SELENIUM TRANSFERASE"/>
    <property type="match status" value="1"/>
</dbReference>
<comment type="subcellular location">
    <subcellularLocation>
        <location evidence="8">Cytoplasm</location>
    </subcellularLocation>
</comment>
<dbReference type="Proteomes" id="UP000712157">
    <property type="component" value="Unassembled WGS sequence"/>
</dbReference>
<evidence type="ECO:0000313" key="11">
    <source>
        <dbReference type="EMBL" id="MBU9738924.1"/>
    </source>
</evidence>
<dbReference type="SUPFAM" id="SSF53383">
    <property type="entry name" value="PLP-dependent transferases"/>
    <property type="match status" value="1"/>
</dbReference>
<dbReference type="GO" id="GO:0005737">
    <property type="term" value="C:cytoplasm"/>
    <property type="evidence" value="ECO:0007669"/>
    <property type="project" value="UniProtKB-SubCell"/>
</dbReference>
<dbReference type="PANTHER" id="PTHR32328:SF0">
    <property type="entry name" value="L-SERYL-TRNA(SEC) SELENIUM TRANSFERASE"/>
    <property type="match status" value="1"/>
</dbReference>
<comment type="cofactor">
    <cofactor evidence="1 8 9">
        <name>pyridoxal 5'-phosphate</name>
        <dbReference type="ChEBI" id="CHEBI:597326"/>
    </cofactor>
</comment>
<sequence>MDQRELYRSIPKVDMLLELSEIQDLLLDYDRRLVLEAIRLETEKLRERIAQGMAEEQMLEEVTNLPLSIRRRTEKMADYGMKRVINATGTILHTNLGRAPLGQEQMERLSNLLTGYSNLEYDLEAGERGERCAHFESWICRMTGAESAVAVNNNAAAVLLALTALAKGKEVVISRGEMIEIGGQFRIPDVMEQSGATLREVGTTNRTRLADYEKAVAWNTGAILKVHTSNYKIIGFTQSTPVRELSSIGEKQGVPVIVDLGSGSLLDLSKYGLPHEPTVQETIEEGADLVCFSADKLLGGPQAGIIAGRKKYVAALKKHPMMRALRIDKFTAAALEMTFRAYLREEEACYRIPILNMMTRPITELEQMAWKLKEMLKPLGGQYVIQIEDSMSQMGGGALPEEYFPSKCITFTPKGRTVVEAEQLLRRGSTPVIVRVTEEKLVLDLRTVLKEDFEILGQVLLQSLGGIAL</sequence>
<name>A0A949K377_9FIRM</name>
<keyword evidence="5 8" id="KW-0648">Protein biosynthesis</keyword>
<dbReference type="GO" id="GO:0001514">
    <property type="term" value="P:selenocysteine incorporation"/>
    <property type="evidence" value="ECO:0007669"/>
    <property type="project" value="UniProtKB-UniRule"/>
</dbReference>
<evidence type="ECO:0000256" key="2">
    <source>
        <dbReference type="ARBA" id="ARBA00022490"/>
    </source>
</evidence>
<dbReference type="Gene3D" id="3.90.1150.180">
    <property type="match status" value="1"/>
</dbReference>
<reference evidence="11" key="1">
    <citation type="submission" date="2021-06" db="EMBL/GenBank/DDBJ databases">
        <title>Description of novel taxa of the family Lachnospiraceae.</title>
        <authorList>
            <person name="Chaplin A.V."/>
            <person name="Sokolova S.R."/>
            <person name="Pikina A.P."/>
            <person name="Korzhanova M."/>
            <person name="Belova V."/>
            <person name="Korostin D."/>
            <person name="Efimov B.A."/>
        </authorList>
    </citation>
    <scope>NUCLEOTIDE SEQUENCE</scope>
    <source>
        <strain evidence="11">ASD5720</strain>
    </source>
</reference>
<comment type="catalytic activity">
    <reaction evidence="8">
        <text>L-seryl-tRNA(Sec) + selenophosphate + H(+) = L-selenocysteinyl-tRNA(Sec) + phosphate</text>
        <dbReference type="Rhea" id="RHEA:22728"/>
        <dbReference type="Rhea" id="RHEA-COMP:9742"/>
        <dbReference type="Rhea" id="RHEA-COMP:9743"/>
        <dbReference type="ChEBI" id="CHEBI:15378"/>
        <dbReference type="ChEBI" id="CHEBI:16144"/>
        <dbReference type="ChEBI" id="CHEBI:43474"/>
        <dbReference type="ChEBI" id="CHEBI:78533"/>
        <dbReference type="ChEBI" id="CHEBI:78573"/>
        <dbReference type="EC" id="2.9.1.1"/>
    </reaction>
</comment>
<keyword evidence="12" id="KW-1185">Reference proteome</keyword>
<dbReference type="NCBIfam" id="TIGR00474">
    <property type="entry name" value="selA"/>
    <property type="match status" value="1"/>
</dbReference>
<evidence type="ECO:0000256" key="8">
    <source>
        <dbReference type="HAMAP-Rule" id="MF_00423"/>
    </source>
</evidence>
<dbReference type="HAMAP" id="MF_00423">
    <property type="entry name" value="SelA"/>
    <property type="match status" value="1"/>
</dbReference>
<evidence type="ECO:0000256" key="5">
    <source>
        <dbReference type="ARBA" id="ARBA00022917"/>
    </source>
</evidence>